<dbReference type="PROSITE" id="PS51257">
    <property type="entry name" value="PROKAR_LIPOPROTEIN"/>
    <property type="match status" value="1"/>
</dbReference>
<reference evidence="1 2" key="1">
    <citation type="submission" date="2011-10" db="EMBL/GenBank/DDBJ databases">
        <title>The Improved High-Quality Draft genome of Leptonema illini DSM 21528.</title>
        <authorList>
            <consortium name="US DOE Joint Genome Institute (JGI-PGF)"/>
            <person name="Lucas S."/>
            <person name="Copeland A."/>
            <person name="Lapidus A."/>
            <person name="Glavina del Rio T."/>
            <person name="Dalin E."/>
            <person name="Tice H."/>
            <person name="Bruce D."/>
            <person name="Goodwin L."/>
            <person name="Pitluck S."/>
            <person name="Peters L."/>
            <person name="Mikhailova N."/>
            <person name="Held B."/>
            <person name="Kyrpides N."/>
            <person name="Mavromatis K."/>
            <person name="Ivanova N."/>
            <person name="Markowitz V."/>
            <person name="Cheng J.-F."/>
            <person name="Hugenholtz P."/>
            <person name="Woyke T."/>
            <person name="Wu D."/>
            <person name="Gronow S."/>
            <person name="Wellnitz S."/>
            <person name="Brambilla E.-M."/>
            <person name="Klenk H.-P."/>
            <person name="Eisen J.A."/>
        </authorList>
    </citation>
    <scope>NUCLEOTIDE SEQUENCE [LARGE SCALE GENOMIC DNA]</scope>
    <source>
        <strain evidence="1 2">DSM 21528</strain>
    </source>
</reference>
<dbReference type="SUPFAM" id="SSF48452">
    <property type="entry name" value="TPR-like"/>
    <property type="match status" value="1"/>
</dbReference>
<proteinExistence type="predicted"/>
<name>H2CFQ8_9LEPT</name>
<evidence type="ECO:0000313" key="1">
    <source>
        <dbReference type="EMBL" id="EHQ05723.1"/>
    </source>
</evidence>
<evidence type="ECO:0000313" key="2">
    <source>
        <dbReference type="Proteomes" id="UP000005737"/>
    </source>
</evidence>
<gene>
    <name evidence="1" type="ORF">Lepil_1025</name>
</gene>
<dbReference type="EMBL" id="JH597773">
    <property type="protein sequence ID" value="EHQ05723.1"/>
    <property type="molecule type" value="Genomic_DNA"/>
</dbReference>
<sequence length="295" mass="33835">MPRFTTLPANLILVLLLTSCQSTRPFEPFNESWATAQLNAPPENLQKAEALHKSGFQLYKQKRDSEAIIQYEAALQLHAHAGLYYDYANSLSNIDGRLEDSIKAYRIGIRLSEKPDMNLHYNLGCALVRANRIAEAIPELQQAYRLGKPPAIMEQDGDLTNLRKDRDWREKIGIKEPMKSWRLFPQAWGRGSSHTTICSNYRQTAGLLIEYFEDMGETRVKKGNWTREGNKIIAHFKQEIGKKGVGPTVNDGPRGPYHLKFEPYEREIDETATFDFLEISKHMQESDGPCPEYRF</sequence>
<dbReference type="STRING" id="183.GCA_002009735_01506"/>
<dbReference type="InterPro" id="IPR011990">
    <property type="entry name" value="TPR-like_helical_dom_sf"/>
</dbReference>
<protein>
    <submittedName>
        <fullName evidence="1">Uncharacterized protein</fullName>
    </submittedName>
</protein>
<accession>H2CFQ8</accession>
<dbReference type="AlphaFoldDB" id="H2CFQ8"/>
<dbReference type="RefSeq" id="WP_002770635.1">
    <property type="nucleotide sequence ID" value="NZ_JH597773.1"/>
</dbReference>
<dbReference type="HOGENOM" id="CLU_942668_0_0_12"/>
<keyword evidence="2" id="KW-1185">Reference proteome</keyword>
<dbReference type="Proteomes" id="UP000005737">
    <property type="component" value="Unassembled WGS sequence"/>
</dbReference>
<organism evidence="1 2">
    <name type="scientific">Leptonema illini DSM 21528</name>
    <dbReference type="NCBI Taxonomy" id="929563"/>
    <lineage>
        <taxon>Bacteria</taxon>
        <taxon>Pseudomonadati</taxon>
        <taxon>Spirochaetota</taxon>
        <taxon>Spirochaetia</taxon>
        <taxon>Leptospirales</taxon>
        <taxon>Leptospiraceae</taxon>
        <taxon>Leptonema</taxon>
    </lineage>
</organism>
<dbReference type="Gene3D" id="1.25.40.10">
    <property type="entry name" value="Tetratricopeptide repeat domain"/>
    <property type="match status" value="1"/>
</dbReference>